<evidence type="ECO:0000256" key="4">
    <source>
        <dbReference type="ARBA" id="ARBA00022729"/>
    </source>
</evidence>
<evidence type="ECO:0000256" key="7">
    <source>
        <dbReference type="ARBA" id="ARBA00023136"/>
    </source>
</evidence>
<gene>
    <name evidence="10" type="ORF">BCR33DRAFT_720631</name>
</gene>
<keyword evidence="11" id="KW-1185">Reference proteome</keyword>
<dbReference type="OrthoDB" id="676979at2759"/>
<keyword evidence="8" id="KW-0675">Receptor</keyword>
<name>A0A1Y2BV02_9FUNG</name>
<keyword evidence="3" id="KW-0812">Transmembrane</keyword>
<keyword evidence="9" id="KW-0325">Glycoprotein</keyword>
<evidence type="ECO:0000313" key="10">
    <source>
        <dbReference type="EMBL" id="ORY38608.1"/>
    </source>
</evidence>
<sequence>MASPIADCVSLLKAWPEIATTSAVTATNCCSAYGVTCNADNRIVSLSLNGYSYSTADLGVMTGIGGLQVNSGNPIPTALFELTQIYNLWMAGVGFTGPIPSGFSALTQLSEFHIESNKLTGGFPEDWAQLTSLRYFHADDNLLSVLPTTGSIASPSVLLKTCLIQNNRFTGTVPDEWVQGNLQYSWLDLYGNCLSGVSAQLNTRLCAVNCNWYDQQANCPGADTSFQSKCWEVVPSCPNQIQFPASGAVTIAAPAAGAVGVTSQTSVTTSTTTTTVITEINSQPQTTTDVVSATMDATITTSSVTATVQPTTVLVTSAITSATTSIQTPSMASNTVKTLTTSGSSTFAGTSLFACLLVVFLA</sequence>
<organism evidence="10 11">
    <name type="scientific">Rhizoclosmatium globosum</name>
    <dbReference type="NCBI Taxonomy" id="329046"/>
    <lineage>
        <taxon>Eukaryota</taxon>
        <taxon>Fungi</taxon>
        <taxon>Fungi incertae sedis</taxon>
        <taxon>Chytridiomycota</taxon>
        <taxon>Chytridiomycota incertae sedis</taxon>
        <taxon>Chytridiomycetes</taxon>
        <taxon>Chytridiales</taxon>
        <taxon>Chytriomycetaceae</taxon>
        <taxon>Rhizoclosmatium</taxon>
    </lineage>
</organism>
<dbReference type="InterPro" id="IPR032675">
    <property type="entry name" value="LRR_dom_sf"/>
</dbReference>
<keyword evidence="5" id="KW-0677">Repeat</keyword>
<dbReference type="GO" id="GO:0016020">
    <property type="term" value="C:membrane"/>
    <property type="evidence" value="ECO:0007669"/>
    <property type="project" value="UniProtKB-SubCell"/>
</dbReference>
<dbReference type="Gene3D" id="3.80.10.10">
    <property type="entry name" value="Ribonuclease Inhibitor"/>
    <property type="match status" value="1"/>
</dbReference>
<evidence type="ECO:0000256" key="3">
    <source>
        <dbReference type="ARBA" id="ARBA00022692"/>
    </source>
</evidence>
<dbReference type="AlphaFoldDB" id="A0A1Y2BV02"/>
<evidence type="ECO:0000256" key="9">
    <source>
        <dbReference type="ARBA" id="ARBA00023180"/>
    </source>
</evidence>
<evidence type="ECO:0000256" key="6">
    <source>
        <dbReference type="ARBA" id="ARBA00022989"/>
    </source>
</evidence>
<dbReference type="SUPFAM" id="SSF52058">
    <property type="entry name" value="L domain-like"/>
    <property type="match status" value="1"/>
</dbReference>
<keyword evidence="4" id="KW-0732">Signal</keyword>
<dbReference type="Proteomes" id="UP000193642">
    <property type="component" value="Unassembled WGS sequence"/>
</dbReference>
<keyword evidence="7" id="KW-0472">Membrane</keyword>
<evidence type="ECO:0000313" key="11">
    <source>
        <dbReference type="Proteomes" id="UP000193642"/>
    </source>
</evidence>
<comment type="subcellular location">
    <subcellularLocation>
        <location evidence="1">Membrane</location>
        <topology evidence="1">Single-pass membrane protein</topology>
    </subcellularLocation>
</comment>
<evidence type="ECO:0000256" key="5">
    <source>
        <dbReference type="ARBA" id="ARBA00022737"/>
    </source>
</evidence>
<evidence type="ECO:0000256" key="2">
    <source>
        <dbReference type="ARBA" id="ARBA00022614"/>
    </source>
</evidence>
<keyword evidence="6" id="KW-1133">Transmembrane helix</keyword>
<proteinExistence type="predicted"/>
<comment type="caution">
    <text evidence="10">The sequence shown here is derived from an EMBL/GenBank/DDBJ whole genome shotgun (WGS) entry which is preliminary data.</text>
</comment>
<protein>
    <submittedName>
        <fullName evidence="10">L domain-like protein</fullName>
    </submittedName>
</protein>
<dbReference type="PANTHER" id="PTHR27000">
    <property type="entry name" value="LEUCINE-RICH REPEAT RECEPTOR-LIKE PROTEIN KINASE FAMILY PROTEIN-RELATED"/>
    <property type="match status" value="1"/>
</dbReference>
<evidence type="ECO:0000256" key="1">
    <source>
        <dbReference type="ARBA" id="ARBA00004167"/>
    </source>
</evidence>
<dbReference type="STRING" id="329046.A0A1Y2BV02"/>
<keyword evidence="2" id="KW-0433">Leucine-rich repeat</keyword>
<dbReference type="EMBL" id="MCGO01000043">
    <property type="protein sequence ID" value="ORY38608.1"/>
    <property type="molecule type" value="Genomic_DNA"/>
</dbReference>
<evidence type="ECO:0000256" key="8">
    <source>
        <dbReference type="ARBA" id="ARBA00023170"/>
    </source>
</evidence>
<accession>A0A1Y2BV02</accession>
<reference evidence="10 11" key="1">
    <citation type="submission" date="2016-07" db="EMBL/GenBank/DDBJ databases">
        <title>Pervasive Adenine N6-methylation of Active Genes in Fungi.</title>
        <authorList>
            <consortium name="DOE Joint Genome Institute"/>
            <person name="Mondo S.J."/>
            <person name="Dannebaum R.O."/>
            <person name="Kuo R.C."/>
            <person name="Labutti K."/>
            <person name="Haridas S."/>
            <person name="Kuo A."/>
            <person name="Salamov A."/>
            <person name="Ahrendt S.R."/>
            <person name="Lipzen A."/>
            <person name="Sullivan W."/>
            <person name="Andreopoulos W.B."/>
            <person name="Clum A."/>
            <person name="Lindquist E."/>
            <person name="Daum C."/>
            <person name="Ramamoorthy G.K."/>
            <person name="Gryganskyi A."/>
            <person name="Culley D."/>
            <person name="Magnuson J.K."/>
            <person name="James T.Y."/>
            <person name="O'Malley M.A."/>
            <person name="Stajich J.E."/>
            <person name="Spatafora J.W."/>
            <person name="Visel A."/>
            <person name="Grigoriev I.V."/>
        </authorList>
    </citation>
    <scope>NUCLEOTIDE SEQUENCE [LARGE SCALE GENOMIC DNA]</scope>
    <source>
        <strain evidence="10 11">JEL800</strain>
    </source>
</reference>